<reference evidence="2" key="2">
    <citation type="submission" date="2023-05" db="EMBL/GenBank/DDBJ databases">
        <authorList>
            <person name="Fouks B."/>
        </authorList>
    </citation>
    <scope>NUCLEOTIDE SEQUENCE</scope>
    <source>
        <strain evidence="2">Stay&amp;Tobe</strain>
        <tissue evidence="2">Testes</tissue>
    </source>
</reference>
<proteinExistence type="predicted"/>
<evidence type="ECO:0000256" key="1">
    <source>
        <dbReference type="SAM" id="SignalP"/>
    </source>
</evidence>
<accession>A0AAD8EMX9</accession>
<keyword evidence="3" id="KW-1185">Reference proteome</keyword>
<protein>
    <submittedName>
        <fullName evidence="2">Uncharacterized protein</fullName>
    </submittedName>
</protein>
<comment type="caution">
    <text evidence="2">The sequence shown here is derived from an EMBL/GenBank/DDBJ whole genome shotgun (WGS) entry which is preliminary data.</text>
</comment>
<sequence length="50" mass="5927">GRITKLCLLLHIAMSRVLFLHKHDCSFFNFSIIYHDSFHNNIIIEQILIT</sequence>
<evidence type="ECO:0000313" key="3">
    <source>
        <dbReference type="Proteomes" id="UP001233999"/>
    </source>
</evidence>
<feature type="signal peptide" evidence="1">
    <location>
        <begin position="1"/>
        <end position="19"/>
    </location>
</feature>
<reference evidence="2" key="1">
    <citation type="journal article" date="2023" name="IScience">
        <title>Live-bearing cockroach genome reveals convergent evolutionary mechanisms linked to viviparity in insects and beyond.</title>
        <authorList>
            <person name="Fouks B."/>
            <person name="Harrison M.C."/>
            <person name="Mikhailova A.A."/>
            <person name="Marchal E."/>
            <person name="English S."/>
            <person name="Carruthers M."/>
            <person name="Jennings E.C."/>
            <person name="Chiamaka E.L."/>
            <person name="Frigard R.A."/>
            <person name="Pippel M."/>
            <person name="Attardo G.M."/>
            <person name="Benoit J.B."/>
            <person name="Bornberg-Bauer E."/>
            <person name="Tobe S.S."/>
        </authorList>
    </citation>
    <scope>NUCLEOTIDE SEQUENCE</scope>
    <source>
        <strain evidence="2">Stay&amp;Tobe</strain>
    </source>
</reference>
<dbReference type="EMBL" id="JASPKZ010001975">
    <property type="protein sequence ID" value="KAJ9596665.1"/>
    <property type="molecule type" value="Genomic_DNA"/>
</dbReference>
<name>A0AAD8EMX9_DIPPU</name>
<feature type="non-terminal residue" evidence="2">
    <location>
        <position position="50"/>
    </location>
</feature>
<dbReference type="Proteomes" id="UP001233999">
    <property type="component" value="Unassembled WGS sequence"/>
</dbReference>
<dbReference type="AlphaFoldDB" id="A0AAD8EMX9"/>
<keyword evidence="1" id="KW-0732">Signal</keyword>
<organism evidence="2 3">
    <name type="scientific">Diploptera punctata</name>
    <name type="common">Pacific beetle cockroach</name>
    <dbReference type="NCBI Taxonomy" id="6984"/>
    <lineage>
        <taxon>Eukaryota</taxon>
        <taxon>Metazoa</taxon>
        <taxon>Ecdysozoa</taxon>
        <taxon>Arthropoda</taxon>
        <taxon>Hexapoda</taxon>
        <taxon>Insecta</taxon>
        <taxon>Pterygota</taxon>
        <taxon>Neoptera</taxon>
        <taxon>Polyneoptera</taxon>
        <taxon>Dictyoptera</taxon>
        <taxon>Blattodea</taxon>
        <taxon>Blaberoidea</taxon>
        <taxon>Blaberidae</taxon>
        <taxon>Diplopterinae</taxon>
        <taxon>Diploptera</taxon>
    </lineage>
</organism>
<feature type="chain" id="PRO_5041916212" evidence="1">
    <location>
        <begin position="20"/>
        <end position="50"/>
    </location>
</feature>
<feature type="non-terminal residue" evidence="2">
    <location>
        <position position="1"/>
    </location>
</feature>
<evidence type="ECO:0000313" key="2">
    <source>
        <dbReference type="EMBL" id="KAJ9596665.1"/>
    </source>
</evidence>
<gene>
    <name evidence="2" type="ORF">L9F63_012309</name>
</gene>